<accession>A0A2G3AJP1</accession>
<dbReference type="InterPro" id="IPR027267">
    <property type="entry name" value="AH/BAR_dom_sf"/>
</dbReference>
<dbReference type="OMA" id="NNWYSSP"/>
<gene>
    <name evidence="3" type="ORF">T459_02321</name>
</gene>
<evidence type="ECO:0000313" key="3">
    <source>
        <dbReference type="EMBL" id="PHT94439.1"/>
    </source>
</evidence>
<feature type="region of interest" description="Disordered" evidence="1">
    <location>
        <begin position="398"/>
        <end position="434"/>
    </location>
</feature>
<dbReference type="CDD" id="cd06222">
    <property type="entry name" value="RNase_H_like"/>
    <property type="match status" value="1"/>
</dbReference>
<dbReference type="Gene3D" id="1.20.1270.60">
    <property type="entry name" value="Arfaptin homology (AH) domain/BAR domain"/>
    <property type="match status" value="1"/>
</dbReference>
<dbReference type="SUPFAM" id="SSF103657">
    <property type="entry name" value="BAR/IMD domain-like"/>
    <property type="match status" value="1"/>
</dbReference>
<dbReference type="CDD" id="cd07307">
    <property type="entry name" value="BAR"/>
    <property type="match status" value="1"/>
</dbReference>
<dbReference type="InterPro" id="IPR012337">
    <property type="entry name" value="RNaseH-like_sf"/>
</dbReference>
<dbReference type="SUPFAM" id="SSF53098">
    <property type="entry name" value="Ribonuclease H-like"/>
    <property type="match status" value="1"/>
</dbReference>
<feature type="compositionally biased region" description="Polar residues" evidence="1">
    <location>
        <begin position="737"/>
        <end position="749"/>
    </location>
</feature>
<feature type="compositionally biased region" description="Acidic residues" evidence="1">
    <location>
        <begin position="399"/>
        <end position="424"/>
    </location>
</feature>
<dbReference type="InterPro" id="IPR036397">
    <property type="entry name" value="RNaseH_sf"/>
</dbReference>
<dbReference type="Pfam" id="PF13456">
    <property type="entry name" value="RVT_3"/>
    <property type="match status" value="1"/>
</dbReference>
<dbReference type="InterPro" id="IPR002156">
    <property type="entry name" value="RNaseH_domain"/>
</dbReference>
<reference evidence="3 4" key="1">
    <citation type="journal article" date="2014" name="Nat. Genet.">
        <title>Genome sequence of the hot pepper provides insights into the evolution of pungency in Capsicum species.</title>
        <authorList>
            <person name="Kim S."/>
            <person name="Park M."/>
            <person name="Yeom S.I."/>
            <person name="Kim Y.M."/>
            <person name="Lee J.M."/>
            <person name="Lee H.A."/>
            <person name="Seo E."/>
            <person name="Choi J."/>
            <person name="Cheong K."/>
            <person name="Kim K.T."/>
            <person name="Jung K."/>
            <person name="Lee G.W."/>
            <person name="Oh S.K."/>
            <person name="Bae C."/>
            <person name="Kim S.B."/>
            <person name="Lee H.Y."/>
            <person name="Kim S.Y."/>
            <person name="Kim M.S."/>
            <person name="Kang B.C."/>
            <person name="Jo Y.D."/>
            <person name="Yang H.B."/>
            <person name="Jeong H.J."/>
            <person name="Kang W.H."/>
            <person name="Kwon J.K."/>
            <person name="Shin C."/>
            <person name="Lim J.Y."/>
            <person name="Park J.H."/>
            <person name="Huh J.H."/>
            <person name="Kim J.S."/>
            <person name="Kim B.D."/>
            <person name="Cohen O."/>
            <person name="Paran I."/>
            <person name="Suh M.C."/>
            <person name="Lee S.B."/>
            <person name="Kim Y.K."/>
            <person name="Shin Y."/>
            <person name="Noh S.J."/>
            <person name="Park J."/>
            <person name="Seo Y.S."/>
            <person name="Kwon S.Y."/>
            <person name="Kim H.A."/>
            <person name="Park J.M."/>
            <person name="Kim H.J."/>
            <person name="Choi S.B."/>
            <person name="Bosland P.W."/>
            <person name="Reeves G."/>
            <person name="Jo S.H."/>
            <person name="Lee B.W."/>
            <person name="Cho H.T."/>
            <person name="Choi H.S."/>
            <person name="Lee M.S."/>
            <person name="Yu Y."/>
            <person name="Do Choi Y."/>
            <person name="Park B.S."/>
            <person name="van Deynze A."/>
            <person name="Ashrafi H."/>
            <person name="Hill T."/>
            <person name="Kim W.T."/>
            <person name="Pai H.S."/>
            <person name="Ahn H.K."/>
            <person name="Yeam I."/>
            <person name="Giovannoni J.J."/>
            <person name="Rose J.K."/>
            <person name="Sorensen I."/>
            <person name="Lee S.J."/>
            <person name="Kim R.W."/>
            <person name="Choi I.Y."/>
            <person name="Choi B.S."/>
            <person name="Lim J.S."/>
            <person name="Lee Y.H."/>
            <person name="Choi D."/>
        </authorList>
    </citation>
    <scope>NUCLEOTIDE SEQUENCE [LARGE SCALE GENOMIC DNA]</scope>
    <source>
        <strain evidence="4">cv. CM334</strain>
    </source>
</reference>
<feature type="region of interest" description="Disordered" evidence="1">
    <location>
        <begin position="720"/>
        <end position="777"/>
    </location>
</feature>
<protein>
    <recommendedName>
        <fullName evidence="2">RNase H type-1 domain-containing protein</fullName>
    </recommendedName>
</protein>
<dbReference type="STRING" id="4072.A0A2G3AJP1"/>
<dbReference type="EMBL" id="AYRZ02000001">
    <property type="protein sequence ID" value="PHT94439.1"/>
    <property type="molecule type" value="Genomic_DNA"/>
</dbReference>
<dbReference type="InterPro" id="IPR044730">
    <property type="entry name" value="RNase_H-like_dom_plant"/>
</dbReference>
<evidence type="ECO:0000256" key="1">
    <source>
        <dbReference type="SAM" id="MobiDB-lite"/>
    </source>
</evidence>
<dbReference type="GO" id="GO:0004523">
    <property type="term" value="F:RNA-DNA hybrid ribonuclease activity"/>
    <property type="evidence" value="ECO:0007669"/>
    <property type="project" value="InterPro"/>
</dbReference>
<dbReference type="PANTHER" id="PTHR34119">
    <property type="entry name" value="HYDROXYPROLINE-RICH GLYCOPROTEIN-LIKE"/>
    <property type="match status" value="1"/>
</dbReference>
<evidence type="ECO:0000313" key="4">
    <source>
        <dbReference type="Proteomes" id="UP000222542"/>
    </source>
</evidence>
<organism evidence="3 4">
    <name type="scientific">Capsicum annuum</name>
    <name type="common">Capsicum pepper</name>
    <dbReference type="NCBI Taxonomy" id="4072"/>
    <lineage>
        <taxon>Eukaryota</taxon>
        <taxon>Viridiplantae</taxon>
        <taxon>Streptophyta</taxon>
        <taxon>Embryophyta</taxon>
        <taxon>Tracheophyta</taxon>
        <taxon>Spermatophyta</taxon>
        <taxon>Magnoliopsida</taxon>
        <taxon>eudicotyledons</taxon>
        <taxon>Gunneridae</taxon>
        <taxon>Pentapetalae</taxon>
        <taxon>asterids</taxon>
        <taxon>lamiids</taxon>
        <taxon>Solanales</taxon>
        <taxon>Solanaceae</taxon>
        <taxon>Solanoideae</taxon>
        <taxon>Capsiceae</taxon>
        <taxon>Capsicum</taxon>
    </lineage>
</organism>
<sequence length="777" mass="86094">MGGAIRNHLGTWIICYCATGTSHFHTMVEIEALKYGLDLAIIHNLIPLVIKTDSVEVIHLLRHSTMPFTDIITNCRSMLKSMRNQVVQHNFREANKVADSSSRLGSTLSQPNNFIFFQSHSSAAAAHLLNDANGVFCNLLVSWSMLLNDEGDRAIVLGELEHSEECRDFSYCRRFKVEEVRQAVRRMRRGRATGPDEIPVEFWKFVGEAGVSSFSEFSESLREMGDCLLEKTALNDDEESGKVLLMLGKLQFQLQRLVDNYRSHIIQTISVPSESLINELRIVEEMKMQCDEKREVYEKMVQKYRDKGRIKGTKGESISSHQLQVAYEEYDEGANVFVFRMKSLKQGQSRSLLTQASRHHAAQLSFFKKALKSLEEIEPHVKLVTDLHHIDYHFRGLEADDAGDEDEDENNSEDDSESLDDGELSFDYGQNDQMYTSNHSMELDKVDVPVPEVASKGASKENLSKSHGGNSFSFFRDVNSTKSAPLLSGRKVDPAEGAPRMTSSLSNKFQPYVLPTPIEAKIPDSVKSSNIDPQTKQTKTTSVVQTWHSSPLDQFQHEKLVAGDKLSGPVILTAQSLPTESENNANTGWLPPPLSEGLSSAQHDLSSVKKVKRQAFSGPLTAKPWPKKPVVSSGSPIASTGFPLHFSLPFLHTSPPEPSSTPKLTSRTSLMSSPKISELHELPRPPAKLSSIRPLRQVTHSGPLISKVQELSATNKAAVSSAASTLPTPPALPRSYSIPSRGQMETTLHVSKPLEDMVSPPLTPLALGKNHHTSPAS</sequence>
<dbReference type="Gramene" id="PHT94439">
    <property type="protein sequence ID" value="PHT94439"/>
    <property type="gene ID" value="T459_02321"/>
</dbReference>
<comment type="caution">
    <text evidence="3">The sequence shown here is derived from an EMBL/GenBank/DDBJ whole genome shotgun (WGS) entry which is preliminary data.</text>
</comment>
<reference evidence="3 4" key="2">
    <citation type="journal article" date="2017" name="Genome Biol.">
        <title>New reference genome sequences of hot pepper reveal the massive evolution of plant disease-resistance genes by retroduplication.</title>
        <authorList>
            <person name="Kim S."/>
            <person name="Park J."/>
            <person name="Yeom S.I."/>
            <person name="Kim Y.M."/>
            <person name="Seo E."/>
            <person name="Kim K.T."/>
            <person name="Kim M.S."/>
            <person name="Lee J.M."/>
            <person name="Cheong K."/>
            <person name="Shin H.S."/>
            <person name="Kim S.B."/>
            <person name="Han K."/>
            <person name="Lee J."/>
            <person name="Park M."/>
            <person name="Lee H.A."/>
            <person name="Lee H.Y."/>
            <person name="Lee Y."/>
            <person name="Oh S."/>
            <person name="Lee J.H."/>
            <person name="Choi E."/>
            <person name="Choi E."/>
            <person name="Lee S.E."/>
            <person name="Jeon J."/>
            <person name="Kim H."/>
            <person name="Choi G."/>
            <person name="Song H."/>
            <person name="Lee J."/>
            <person name="Lee S.C."/>
            <person name="Kwon J.K."/>
            <person name="Lee H.Y."/>
            <person name="Koo N."/>
            <person name="Hong Y."/>
            <person name="Kim R.W."/>
            <person name="Kang W.H."/>
            <person name="Huh J.H."/>
            <person name="Kang B.C."/>
            <person name="Yang T.J."/>
            <person name="Lee Y.H."/>
            <person name="Bennetzen J.L."/>
            <person name="Choi D."/>
        </authorList>
    </citation>
    <scope>NUCLEOTIDE SEQUENCE [LARGE SCALE GENOMIC DNA]</scope>
    <source>
        <strain evidence="4">cv. CM334</strain>
    </source>
</reference>
<dbReference type="Proteomes" id="UP000222542">
    <property type="component" value="Unassembled WGS sequence"/>
</dbReference>
<dbReference type="InterPro" id="IPR037488">
    <property type="entry name" value="At2g33490-like"/>
</dbReference>
<keyword evidence="4" id="KW-1185">Reference proteome</keyword>
<name>A0A2G3AJP1_CAPAN</name>
<dbReference type="PANTHER" id="PTHR34119:SF1">
    <property type="entry name" value="OS04G0394700 PROTEIN"/>
    <property type="match status" value="1"/>
</dbReference>
<evidence type="ECO:0000259" key="2">
    <source>
        <dbReference type="Pfam" id="PF13456"/>
    </source>
</evidence>
<feature type="domain" description="RNase H type-1" evidence="2">
    <location>
        <begin position="2"/>
        <end position="101"/>
    </location>
</feature>
<dbReference type="GO" id="GO:0003676">
    <property type="term" value="F:nucleic acid binding"/>
    <property type="evidence" value="ECO:0007669"/>
    <property type="project" value="InterPro"/>
</dbReference>
<dbReference type="Gene3D" id="3.30.420.10">
    <property type="entry name" value="Ribonuclease H-like superfamily/Ribonuclease H"/>
    <property type="match status" value="1"/>
</dbReference>
<proteinExistence type="predicted"/>
<dbReference type="AlphaFoldDB" id="A0A2G3AJP1"/>